<keyword evidence="6" id="KW-0067">ATP-binding</keyword>
<dbReference type="GO" id="GO:0005524">
    <property type="term" value="F:ATP binding"/>
    <property type="evidence" value="ECO:0007669"/>
    <property type="project" value="UniProtKB-KW"/>
</dbReference>
<dbReference type="InterPro" id="IPR011009">
    <property type="entry name" value="Kinase-like_dom_sf"/>
</dbReference>
<dbReference type="Proteomes" id="UP001168877">
    <property type="component" value="Unassembled WGS sequence"/>
</dbReference>
<dbReference type="PROSITE" id="PS00108">
    <property type="entry name" value="PROTEIN_KINASE_ST"/>
    <property type="match status" value="1"/>
</dbReference>
<dbReference type="SUPFAM" id="SSF56112">
    <property type="entry name" value="Protein kinase-like (PK-like)"/>
    <property type="match status" value="1"/>
</dbReference>
<evidence type="ECO:0000256" key="7">
    <source>
        <dbReference type="SAM" id="MobiDB-lite"/>
    </source>
</evidence>
<feature type="compositionally biased region" description="Pro residues" evidence="7">
    <location>
        <begin position="43"/>
        <end position="52"/>
    </location>
</feature>
<dbReference type="PANTHER" id="PTHR24349">
    <property type="entry name" value="SERINE/THREONINE-PROTEIN KINASE"/>
    <property type="match status" value="1"/>
</dbReference>
<evidence type="ECO:0000256" key="2">
    <source>
        <dbReference type="ARBA" id="ARBA00022527"/>
    </source>
</evidence>
<organism evidence="9 10">
    <name type="scientific">Acer saccharum</name>
    <name type="common">Sugar maple</name>
    <dbReference type="NCBI Taxonomy" id="4024"/>
    <lineage>
        <taxon>Eukaryota</taxon>
        <taxon>Viridiplantae</taxon>
        <taxon>Streptophyta</taxon>
        <taxon>Embryophyta</taxon>
        <taxon>Tracheophyta</taxon>
        <taxon>Spermatophyta</taxon>
        <taxon>Magnoliopsida</taxon>
        <taxon>eudicotyledons</taxon>
        <taxon>Gunneridae</taxon>
        <taxon>Pentapetalae</taxon>
        <taxon>rosids</taxon>
        <taxon>malvids</taxon>
        <taxon>Sapindales</taxon>
        <taxon>Sapindaceae</taxon>
        <taxon>Hippocastanoideae</taxon>
        <taxon>Acereae</taxon>
        <taxon>Acer</taxon>
    </lineage>
</organism>
<dbReference type="InterPro" id="IPR008271">
    <property type="entry name" value="Ser/Thr_kinase_AS"/>
</dbReference>
<feature type="compositionally biased region" description="Polar residues" evidence="7">
    <location>
        <begin position="53"/>
        <end position="62"/>
    </location>
</feature>
<evidence type="ECO:0000313" key="10">
    <source>
        <dbReference type="Proteomes" id="UP001168877"/>
    </source>
</evidence>
<proteinExistence type="inferred from homology"/>
<feature type="domain" description="Protein kinase" evidence="8">
    <location>
        <begin position="1"/>
        <end position="196"/>
    </location>
</feature>
<dbReference type="GO" id="GO:0004674">
    <property type="term" value="F:protein serine/threonine kinase activity"/>
    <property type="evidence" value="ECO:0007669"/>
    <property type="project" value="UniProtKB-KW"/>
</dbReference>
<dbReference type="PROSITE" id="PS50011">
    <property type="entry name" value="PROTEIN_KINASE_DOM"/>
    <property type="match status" value="1"/>
</dbReference>
<evidence type="ECO:0000256" key="4">
    <source>
        <dbReference type="ARBA" id="ARBA00022741"/>
    </source>
</evidence>
<dbReference type="InterPro" id="IPR050205">
    <property type="entry name" value="CDPK_Ser/Thr_kinases"/>
</dbReference>
<dbReference type="Gene3D" id="1.10.510.10">
    <property type="entry name" value="Transferase(Phosphotransferase) domain 1"/>
    <property type="match status" value="1"/>
</dbReference>
<protein>
    <recommendedName>
        <fullName evidence="8">Protein kinase domain-containing protein</fullName>
    </recommendedName>
</protein>
<feature type="compositionally biased region" description="Basic residues" evidence="7">
    <location>
        <begin position="28"/>
        <end position="42"/>
    </location>
</feature>
<dbReference type="Gene3D" id="3.30.200.20">
    <property type="entry name" value="Phosphorylase Kinase, domain 1"/>
    <property type="match status" value="2"/>
</dbReference>
<evidence type="ECO:0000313" key="9">
    <source>
        <dbReference type="EMBL" id="KAK0576208.1"/>
    </source>
</evidence>
<evidence type="ECO:0000256" key="3">
    <source>
        <dbReference type="ARBA" id="ARBA00022679"/>
    </source>
</evidence>
<name>A0AA39VFI1_ACESA</name>
<dbReference type="InterPro" id="IPR000719">
    <property type="entry name" value="Prot_kinase_dom"/>
</dbReference>
<evidence type="ECO:0000256" key="6">
    <source>
        <dbReference type="ARBA" id="ARBA00022840"/>
    </source>
</evidence>
<keyword evidence="3" id="KW-0808">Transferase</keyword>
<sequence length="196" mass="21902">MGYCLSLCSRSCSHEVPLSNSDDESPPHRRLHHLPKQQHRVPSRPPTQPNPPQYSFSTPSLPSSQIGRILGMPYVDITSMYDLDKELGRGQFGITYLCTEKATGFKGAFADEQKIHVVMELCSGGELFDRILARGSYSERKTASICRQIVNVVLACHFMGVMHKDLKPENFLLASRDEDAPIKATDFGLFVFIELG</sequence>
<keyword evidence="10" id="KW-1185">Reference proteome</keyword>
<feature type="region of interest" description="Disordered" evidence="7">
    <location>
        <begin position="14"/>
        <end position="62"/>
    </location>
</feature>
<dbReference type="SMART" id="SM00220">
    <property type="entry name" value="S_TKc"/>
    <property type="match status" value="1"/>
</dbReference>
<accession>A0AA39VFI1</accession>
<keyword evidence="5" id="KW-0418">Kinase</keyword>
<dbReference type="Pfam" id="PF00069">
    <property type="entry name" value="Pkinase"/>
    <property type="match status" value="1"/>
</dbReference>
<reference evidence="9" key="2">
    <citation type="submission" date="2023-06" db="EMBL/GenBank/DDBJ databases">
        <authorList>
            <person name="Swenson N.G."/>
            <person name="Wegrzyn J.L."/>
            <person name="Mcevoy S.L."/>
        </authorList>
    </citation>
    <scope>NUCLEOTIDE SEQUENCE</scope>
    <source>
        <strain evidence="9">NS2018</strain>
        <tissue evidence="9">Leaf</tissue>
    </source>
</reference>
<gene>
    <name evidence="9" type="ORF">LWI29_013712</name>
</gene>
<evidence type="ECO:0000256" key="5">
    <source>
        <dbReference type="ARBA" id="ARBA00022777"/>
    </source>
</evidence>
<comment type="caution">
    <text evidence="9">The sequence shown here is derived from an EMBL/GenBank/DDBJ whole genome shotgun (WGS) entry which is preliminary data.</text>
</comment>
<evidence type="ECO:0000256" key="1">
    <source>
        <dbReference type="ARBA" id="ARBA00005354"/>
    </source>
</evidence>
<comment type="similarity">
    <text evidence="1">Belongs to the protein kinase superfamily. CAMK Ser/Thr protein kinase family. CaMK subfamily.</text>
</comment>
<dbReference type="AlphaFoldDB" id="A0AA39VFI1"/>
<keyword evidence="2" id="KW-0723">Serine/threonine-protein kinase</keyword>
<keyword evidence="4" id="KW-0547">Nucleotide-binding</keyword>
<evidence type="ECO:0000259" key="8">
    <source>
        <dbReference type="PROSITE" id="PS50011"/>
    </source>
</evidence>
<reference evidence="9" key="1">
    <citation type="journal article" date="2022" name="Plant J.">
        <title>Strategies of tolerance reflected in two North American maple genomes.</title>
        <authorList>
            <person name="McEvoy S.L."/>
            <person name="Sezen U.U."/>
            <person name="Trouern-Trend A."/>
            <person name="McMahon S.M."/>
            <person name="Schaberg P.G."/>
            <person name="Yang J."/>
            <person name="Wegrzyn J.L."/>
            <person name="Swenson N.G."/>
        </authorList>
    </citation>
    <scope>NUCLEOTIDE SEQUENCE</scope>
    <source>
        <strain evidence="9">NS2018</strain>
    </source>
</reference>
<dbReference type="EMBL" id="JAUESC010000386">
    <property type="protein sequence ID" value="KAK0576208.1"/>
    <property type="molecule type" value="Genomic_DNA"/>
</dbReference>